<reference evidence="1" key="2">
    <citation type="journal article" date="2022" name="Microbiol. Resour. Announc.">
        <title>Metagenome Sequencing to Explore Phylogenomics of Terrestrial Cyanobacteria.</title>
        <authorList>
            <person name="Ward R.D."/>
            <person name="Stajich J.E."/>
            <person name="Johansen J.R."/>
            <person name="Huntemann M."/>
            <person name="Clum A."/>
            <person name="Foster B."/>
            <person name="Foster B."/>
            <person name="Roux S."/>
            <person name="Palaniappan K."/>
            <person name="Varghese N."/>
            <person name="Mukherjee S."/>
            <person name="Reddy T.B.K."/>
            <person name="Daum C."/>
            <person name="Copeland A."/>
            <person name="Chen I.A."/>
            <person name="Ivanova N.N."/>
            <person name="Kyrpides N.C."/>
            <person name="Shapiro N."/>
            <person name="Eloe-Fadrosh E.A."/>
            <person name="Pietrasiak N."/>
        </authorList>
    </citation>
    <scope>NUCLEOTIDE SEQUENCE</scope>
    <source>
        <strain evidence="1">JT2-VF2</strain>
    </source>
</reference>
<name>A0A951Q2E3_9NOST</name>
<dbReference type="EMBL" id="JAHHHN010000024">
    <property type="protein sequence ID" value="MBW4564684.1"/>
    <property type="molecule type" value="Genomic_DNA"/>
</dbReference>
<reference evidence="1" key="1">
    <citation type="submission" date="2021-05" db="EMBL/GenBank/DDBJ databases">
        <authorList>
            <person name="Pietrasiak N."/>
            <person name="Ward R."/>
            <person name="Stajich J.E."/>
            <person name="Kurbessoian T."/>
        </authorList>
    </citation>
    <scope>NUCLEOTIDE SEQUENCE</scope>
    <source>
        <strain evidence="1">JT2-VF2</strain>
    </source>
</reference>
<comment type="caution">
    <text evidence="1">The sequence shown here is derived from an EMBL/GenBank/DDBJ whole genome shotgun (WGS) entry which is preliminary data.</text>
</comment>
<accession>A0A951Q2E3</accession>
<organism evidence="1 2">
    <name type="scientific">Mojavia pulchra JT2-VF2</name>
    <dbReference type="NCBI Taxonomy" id="287848"/>
    <lineage>
        <taxon>Bacteria</taxon>
        <taxon>Bacillati</taxon>
        <taxon>Cyanobacteriota</taxon>
        <taxon>Cyanophyceae</taxon>
        <taxon>Nostocales</taxon>
        <taxon>Nostocaceae</taxon>
    </lineage>
</organism>
<protein>
    <submittedName>
        <fullName evidence="1">Uncharacterized protein</fullName>
    </submittedName>
</protein>
<dbReference type="Proteomes" id="UP000715781">
    <property type="component" value="Unassembled WGS sequence"/>
</dbReference>
<sequence>MLRLPEIVRVQQLQSQEAAQAELLGKSALLRLVVSKLAPLLRQPLRQSWLKRQIQLRQGVKPVQLTV</sequence>
<dbReference type="AlphaFoldDB" id="A0A951Q2E3"/>
<proteinExistence type="predicted"/>
<evidence type="ECO:0000313" key="2">
    <source>
        <dbReference type="Proteomes" id="UP000715781"/>
    </source>
</evidence>
<evidence type="ECO:0000313" key="1">
    <source>
        <dbReference type="EMBL" id="MBW4564684.1"/>
    </source>
</evidence>
<gene>
    <name evidence="1" type="ORF">KME32_26890</name>
</gene>